<sequence length="97" mass="10116">MQGPVTGSSNEEQRATLASPVVRMVGLERAAELLGKGGQKEVADAIGISSRGLRYKTDGRSPIDGTDLVFTAKLLNARSAALAEHARKLREAAGVVA</sequence>
<protein>
    <submittedName>
        <fullName evidence="1">Uncharacterized protein</fullName>
    </submittedName>
</protein>
<dbReference type="AlphaFoldDB" id="A0A1H7Z9R6"/>
<name>A0A1H7Z9R6_9SPHN</name>
<evidence type="ECO:0000313" key="1">
    <source>
        <dbReference type="EMBL" id="SEM54744.1"/>
    </source>
</evidence>
<reference evidence="2" key="1">
    <citation type="submission" date="2016-10" db="EMBL/GenBank/DDBJ databases">
        <authorList>
            <person name="Varghese N."/>
            <person name="Submissions S."/>
        </authorList>
    </citation>
    <scope>NUCLEOTIDE SEQUENCE [LARGE SCALE GENOMIC DNA]</scope>
    <source>
        <strain evidence="2">S6-262</strain>
    </source>
</reference>
<keyword evidence="2" id="KW-1185">Reference proteome</keyword>
<dbReference type="RefSeq" id="WP_093663921.1">
    <property type="nucleotide sequence ID" value="NZ_FOCF01000001.1"/>
</dbReference>
<evidence type="ECO:0000313" key="2">
    <source>
        <dbReference type="Proteomes" id="UP000199206"/>
    </source>
</evidence>
<dbReference type="STRING" id="1166340.SAMN05192583_0583"/>
<organism evidence="1 2">
    <name type="scientific">Sphingomonas gellani</name>
    <dbReference type="NCBI Taxonomy" id="1166340"/>
    <lineage>
        <taxon>Bacteria</taxon>
        <taxon>Pseudomonadati</taxon>
        <taxon>Pseudomonadota</taxon>
        <taxon>Alphaproteobacteria</taxon>
        <taxon>Sphingomonadales</taxon>
        <taxon>Sphingomonadaceae</taxon>
        <taxon>Sphingomonas</taxon>
    </lineage>
</organism>
<gene>
    <name evidence="1" type="ORF">SAMN05192583_0583</name>
</gene>
<accession>A0A1H7Z9R6</accession>
<dbReference type="EMBL" id="FOCF01000001">
    <property type="protein sequence ID" value="SEM54744.1"/>
    <property type="molecule type" value="Genomic_DNA"/>
</dbReference>
<proteinExistence type="predicted"/>
<dbReference type="Proteomes" id="UP000199206">
    <property type="component" value="Unassembled WGS sequence"/>
</dbReference>